<dbReference type="EMBL" id="ADLD01000013">
    <property type="protein sequence ID" value="EHB91938.1"/>
    <property type="molecule type" value="Genomic_DNA"/>
</dbReference>
<dbReference type="STRING" id="742725.HMPREF9450_01987"/>
<dbReference type="HOGENOM" id="CLU_045011_19_1_10"/>
<dbReference type="Proteomes" id="UP000006008">
    <property type="component" value="Unassembled WGS sequence"/>
</dbReference>
<proteinExistence type="inferred from homology"/>
<dbReference type="InterPro" id="IPR050155">
    <property type="entry name" value="HAD-like_hydrolase_sf"/>
</dbReference>
<dbReference type="InterPro" id="IPR023214">
    <property type="entry name" value="HAD_sf"/>
</dbReference>
<reference evidence="5 6" key="1">
    <citation type="submission" date="2011-08" db="EMBL/GenBank/DDBJ databases">
        <title>The Genome Sequence of Alistipes indistinctus YIT 12060.</title>
        <authorList>
            <consortium name="The Broad Institute Genome Sequencing Platform"/>
            <person name="Earl A."/>
            <person name="Ward D."/>
            <person name="Feldgarden M."/>
            <person name="Gevers D."/>
            <person name="Morotomi M."/>
            <person name="Young S.K."/>
            <person name="Zeng Q."/>
            <person name="Gargeya S."/>
            <person name="Fitzgerald M."/>
            <person name="Haas B."/>
            <person name="Abouelleil A."/>
            <person name="Alvarado L."/>
            <person name="Arachchi H.M."/>
            <person name="Berlin A."/>
            <person name="Brown A."/>
            <person name="Chapman S.B."/>
            <person name="Chen Z."/>
            <person name="Dunbar C."/>
            <person name="Freedman E."/>
            <person name="Gearin G."/>
            <person name="Gellesch M."/>
            <person name="Goldberg J."/>
            <person name="Griggs A."/>
            <person name="Gujja S."/>
            <person name="Heiman D."/>
            <person name="Howarth C."/>
            <person name="Larson L."/>
            <person name="Lui A."/>
            <person name="MacDonald P.J.P."/>
            <person name="Montmayeur A."/>
            <person name="Murphy C."/>
            <person name="Neiman D."/>
            <person name="Pearson M."/>
            <person name="Priest M."/>
            <person name="Roberts A."/>
            <person name="Saif S."/>
            <person name="Shea T."/>
            <person name="Shenoy N."/>
            <person name="Sisk P."/>
            <person name="Stolte C."/>
            <person name="Sykes S."/>
            <person name="Wortman J."/>
            <person name="Nusbaum C."/>
            <person name="Birren B."/>
        </authorList>
    </citation>
    <scope>NUCLEOTIDE SEQUENCE [LARGE SCALE GENOMIC DNA]</scope>
    <source>
        <strain evidence="5 6">YIT 12060</strain>
    </source>
</reference>
<dbReference type="SFLD" id="SFLDG01135">
    <property type="entry name" value="C1.5.6:_HAD__Beta-PGM__Phospha"/>
    <property type="match status" value="1"/>
</dbReference>
<dbReference type="SFLD" id="SFLDS00003">
    <property type="entry name" value="Haloacid_Dehalogenase"/>
    <property type="match status" value="1"/>
</dbReference>
<comment type="pathway">
    <text evidence="2">Organic acid metabolism; glycolate biosynthesis; glycolate from 2-phosphoglycolate: step 1/1.</text>
</comment>
<comment type="caution">
    <text evidence="5">The sequence shown here is derived from an EMBL/GenBank/DDBJ whole genome shotgun (WGS) entry which is preliminary data.</text>
</comment>
<dbReference type="PATRIC" id="fig|742725.3.peg.2083"/>
<evidence type="ECO:0000313" key="5">
    <source>
        <dbReference type="EMBL" id="EHB91938.1"/>
    </source>
</evidence>
<keyword evidence="6" id="KW-1185">Reference proteome</keyword>
<evidence type="ECO:0000256" key="4">
    <source>
        <dbReference type="ARBA" id="ARBA00013078"/>
    </source>
</evidence>
<organism evidence="5 6">
    <name type="scientific">Alistipes indistinctus YIT 12060</name>
    <dbReference type="NCBI Taxonomy" id="742725"/>
    <lineage>
        <taxon>Bacteria</taxon>
        <taxon>Pseudomonadati</taxon>
        <taxon>Bacteroidota</taxon>
        <taxon>Bacteroidia</taxon>
        <taxon>Bacteroidales</taxon>
        <taxon>Rikenellaceae</taxon>
        <taxon>Alistipes</taxon>
    </lineage>
</organism>
<evidence type="ECO:0000256" key="3">
    <source>
        <dbReference type="ARBA" id="ARBA00006171"/>
    </source>
</evidence>
<dbReference type="InterPro" id="IPR036412">
    <property type="entry name" value="HAD-like_sf"/>
</dbReference>
<dbReference type="InterPro" id="IPR041492">
    <property type="entry name" value="HAD_2"/>
</dbReference>
<dbReference type="SUPFAM" id="SSF56784">
    <property type="entry name" value="HAD-like"/>
    <property type="match status" value="1"/>
</dbReference>
<dbReference type="eggNOG" id="COG0546">
    <property type="taxonomic scope" value="Bacteria"/>
</dbReference>
<dbReference type="GO" id="GO:0008967">
    <property type="term" value="F:phosphoglycolate phosphatase activity"/>
    <property type="evidence" value="ECO:0007669"/>
    <property type="project" value="UniProtKB-EC"/>
</dbReference>
<dbReference type="SFLD" id="SFLDG01129">
    <property type="entry name" value="C1.5:_HAD__Beta-PGM__Phosphata"/>
    <property type="match status" value="1"/>
</dbReference>
<dbReference type="PANTHER" id="PTHR43434:SF1">
    <property type="entry name" value="PHOSPHOGLYCOLATE PHOSPHATASE"/>
    <property type="match status" value="1"/>
</dbReference>
<evidence type="ECO:0000256" key="1">
    <source>
        <dbReference type="ARBA" id="ARBA00000830"/>
    </source>
</evidence>
<dbReference type="NCBIfam" id="TIGR01549">
    <property type="entry name" value="HAD-SF-IA-v1"/>
    <property type="match status" value="1"/>
</dbReference>
<dbReference type="PANTHER" id="PTHR43434">
    <property type="entry name" value="PHOSPHOGLYCOLATE PHOSPHATASE"/>
    <property type="match status" value="1"/>
</dbReference>
<protein>
    <recommendedName>
        <fullName evidence="4">phosphoglycolate phosphatase</fullName>
        <ecNumber evidence="4">3.1.3.18</ecNumber>
    </recommendedName>
</protein>
<dbReference type="EC" id="3.1.3.18" evidence="4"/>
<sequence length="218" mass="24525">MTKLVIFDLDGTLLDTLEDLAISTNHALAQNGFPQHDTEAYRFFVGNGITKLMERALPEDQRNEKTVLRVRQDFVDYYSIHNMDYTKPYPGIPELIDDLQKQGLRMAVASNKYQAATGKLIDRYFPAGTFAAVHGQREEIPPKPDPTIVRNILTETGSTSADTLYVGDSSVDMRTAANSGLRSVAVTWGFRPRKELEENGAMFVIDRPEQLLEIVRTE</sequence>
<comment type="similarity">
    <text evidence="3">Belongs to the HAD-like hydrolase superfamily. CbbY/CbbZ/Gph/YieH family.</text>
</comment>
<evidence type="ECO:0000256" key="2">
    <source>
        <dbReference type="ARBA" id="ARBA00004818"/>
    </source>
</evidence>
<comment type="catalytic activity">
    <reaction evidence="1">
        <text>2-phosphoglycolate + H2O = glycolate + phosphate</text>
        <dbReference type="Rhea" id="RHEA:14369"/>
        <dbReference type="ChEBI" id="CHEBI:15377"/>
        <dbReference type="ChEBI" id="CHEBI:29805"/>
        <dbReference type="ChEBI" id="CHEBI:43474"/>
        <dbReference type="ChEBI" id="CHEBI:58033"/>
        <dbReference type="EC" id="3.1.3.18"/>
    </reaction>
</comment>
<dbReference type="InterPro" id="IPR023198">
    <property type="entry name" value="PGP-like_dom2"/>
</dbReference>
<dbReference type="Gene3D" id="3.40.50.1000">
    <property type="entry name" value="HAD superfamily/HAD-like"/>
    <property type="match status" value="1"/>
</dbReference>
<accession>G5H8Q1</accession>
<dbReference type="InterPro" id="IPR006439">
    <property type="entry name" value="HAD-SF_hydro_IA"/>
</dbReference>
<dbReference type="AlphaFoldDB" id="G5H8Q1"/>
<gene>
    <name evidence="5" type="ORF">HMPREF9450_01987</name>
</gene>
<dbReference type="GO" id="GO:0006281">
    <property type="term" value="P:DNA repair"/>
    <property type="evidence" value="ECO:0007669"/>
    <property type="project" value="TreeGrafter"/>
</dbReference>
<dbReference type="OrthoDB" id="9807630at2"/>
<dbReference type="GO" id="GO:0005829">
    <property type="term" value="C:cytosol"/>
    <property type="evidence" value="ECO:0007669"/>
    <property type="project" value="TreeGrafter"/>
</dbReference>
<dbReference type="GeneID" id="92814990"/>
<dbReference type="RefSeq" id="WP_009134793.1">
    <property type="nucleotide sequence ID" value="NZ_CP102250.1"/>
</dbReference>
<dbReference type="Pfam" id="PF13419">
    <property type="entry name" value="HAD_2"/>
    <property type="match status" value="1"/>
</dbReference>
<evidence type="ECO:0000313" key="6">
    <source>
        <dbReference type="Proteomes" id="UP000006008"/>
    </source>
</evidence>
<dbReference type="Gene3D" id="1.10.150.240">
    <property type="entry name" value="Putative phosphatase, domain 2"/>
    <property type="match status" value="1"/>
</dbReference>
<name>G5H8Q1_9BACT</name>